<dbReference type="Pfam" id="PF17253">
    <property type="entry name" value="DUF5320"/>
    <property type="match status" value="1"/>
</dbReference>
<evidence type="ECO:0000313" key="2">
    <source>
        <dbReference type="EMBL" id="PIT90654.1"/>
    </source>
</evidence>
<dbReference type="InterPro" id="IPR035205">
    <property type="entry name" value="DUF5320"/>
</dbReference>
<organism evidence="2 3">
    <name type="scientific">Candidatus Komeilibacteria bacterium CG10_big_fil_rev_8_21_14_0_10_41_13</name>
    <dbReference type="NCBI Taxonomy" id="1974476"/>
    <lineage>
        <taxon>Bacteria</taxon>
        <taxon>Candidatus Komeiliibacteriota</taxon>
    </lineage>
</organism>
<proteinExistence type="predicted"/>
<evidence type="ECO:0008006" key="4">
    <source>
        <dbReference type="Google" id="ProtNLM"/>
    </source>
</evidence>
<keyword evidence="1" id="KW-0175">Coiled coil</keyword>
<dbReference type="EMBL" id="PFBO01000029">
    <property type="protein sequence ID" value="PIT90654.1"/>
    <property type="molecule type" value="Genomic_DNA"/>
</dbReference>
<evidence type="ECO:0000313" key="3">
    <source>
        <dbReference type="Proteomes" id="UP000230543"/>
    </source>
</evidence>
<dbReference type="Proteomes" id="UP000230543">
    <property type="component" value="Unassembled WGS sequence"/>
</dbReference>
<name>A0A2M6WD33_9BACT</name>
<dbReference type="AlphaFoldDB" id="A0A2M6WD33"/>
<feature type="coiled-coil region" evidence="1">
    <location>
        <begin position="40"/>
        <end position="67"/>
    </location>
</feature>
<sequence>MPNFDQTGPWGRGLLTGRGFGSCYGSFGYKPRALSSQEYLAALNQEEKDLQASLKLVRQEKAALKKK</sequence>
<accession>A0A2M6WD33</accession>
<comment type="caution">
    <text evidence="2">The sequence shown here is derived from an EMBL/GenBank/DDBJ whole genome shotgun (WGS) entry which is preliminary data.</text>
</comment>
<reference evidence="3" key="1">
    <citation type="submission" date="2017-09" db="EMBL/GenBank/DDBJ databases">
        <title>Depth-based differentiation of microbial function through sediment-hosted aquifers and enrichment of novel symbionts in the deep terrestrial subsurface.</title>
        <authorList>
            <person name="Probst A.J."/>
            <person name="Ladd B."/>
            <person name="Jarett J.K."/>
            <person name="Geller-Mcgrath D.E."/>
            <person name="Sieber C.M.K."/>
            <person name="Emerson J.B."/>
            <person name="Anantharaman K."/>
            <person name="Thomas B.C."/>
            <person name="Malmstrom R."/>
            <person name="Stieglmeier M."/>
            <person name="Klingl A."/>
            <person name="Woyke T."/>
            <person name="Ryan C.M."/>
            <person name="Banfield J.F."/>
        </authorList>
    </citation>
    <scope>NUCLEOTIDE SEQUENCE [LARGE SCALE GENOMIC DNA]</scope>
</reference>
<gene>
    <name evidence="2" type="ORF">COU22_00950</name>
</gene>
<protein>
    <recommendedName>
        <fullName evidence="4">DUF5320 domain-containing protein</fullName>
    </recommendedName>
</protein>
<evidence type="ECO:0000256" key="1">
    <source>
        <dbReference type="SAM" id="Coils"/>
    </source>
</evidence>